<evidence type="ECO:0000256" key="2">
    <source>
        <dbReference type="ARBA" id="ARBA00022676"/>
    </source>
</evidence>
<dbReference type="RefSeq" id="WP_131253244.1">
    <property type="nucleotide sequence ID" value="NZ_CP066310.1"/>
</dbReference>
<dbReference type="Proteomes" id="UP000596192">
    <property type="component" value="Chromosome"/>
</dbReference>
<dbReference type="Pfam" id="PF00535">
    <property type="entry name" value="Glycos_transf_2"/>
    <property type="match status" value="1"/>
</dbReference>
<keyword evidence="3" id="KW-0808">Transferase</keyword>
<accession>A0A4U1KHL6</accession>
<name>A0A4U1KHL6_9GAMM</name>
<evidence type="ECO:0000256" key="3">
    <source>
        <dbReference type="ARBA" id="ARBA00022679"/>
    </source>
</evidence>
<dbReference type="InterPro" id="IPR001173">
    <property type="entry name" value="Glyco_trans_2-like"/>
</dbReference>
<comment type="similarity">
    <text evidence="1">Belongs to the glycosyltransferase 2 family.</text>
</comment>
<gene>
    <name evidence="5" type="ORF">GKQ51_10430</name>
</gene>
<dbReference type="SUPFAM" id="SSF53448">
    <property type="entry name" value="Nucleotide-diphospho-sugar transferases"/>
    <property type="match status" value="1"/>
</dbReference>
<keyword evidence="2" id="KW-0328">Glycosyltransferase</keyword>
<dbReference type="PANTHER" id="PTHR43685">
    <property type="entry name" value="GLYCOSYLTRANSFERASE"/>
    <property type="match status" value="1"/>
</dbReference>
<dbReference type="CDD" id="cd00761">
    <property type="entry name" value="Glyco_tranf_GTA_type"/>
    <property type="match status" value="1"/>
</dbReference>
<protein>
    <submittedName>
        <fullName evidence="5">Glycosyltransferase family 2 protein</fullName>
    </submittedName>
</protein>
<feature type="domain" description="Glycosyltransferase 2-like" evidence="4">
    <location>
        <begin position="10"/>
        <end position="130"/>
    </location>
</feature>
<proteinExistence type="inferred from homology"/>
<dbReference type="InterPro" id="IPR050834">
    <property type="entry name" value="Glycosyltransf_2"/>
</dbReference>
<dbReference type="EMBL" id="CP066310">
    <property type="protein sequence ID" value="QQE90637.1"/>
    <property type="molecule type" value="Genomic_DNA"/>
</dbReference>
<dbReference type="OrthoDB" id="9801954at2"/>
<evidence type="ECO:0000313" key="5">
    <source>
        <dbReference type="EMBL" id="QQE90637.1"/>
    </source>
</evidence>
<dbReference type="PANTHER" id="PTHR43685:SF5">
    <property type="entry name" value="GLYCOSYLTRANSFERASE EPSE-RELATED"/>
    <property type="match status" value="1"/>
</dbReference>
<evidence type="ECO:0000259" key="4">
    <source>
        <dbReference type="Pfam" id="PF00535"/>
    </source>
</evidence>
<evidence type="ECO:0000256" key="1">
    <source>
        <dbReference type="ARBA" id="ARBA00006739"/>
    </source>
</evidence>
<dbReference type="InterPro" id="IPR029044">
    <property type="entry name" value="Nucleotide-diphossugar_trans"/>
</dbReference>
<dbReference type="AlphaFoldDB" id="A0A4U1KHL6"/>
<evidence type="ECO:0000313" key="6">
    <source>
        <dbReference type="Proteomes" id="UP000596192"/>
    </source>
</evidence>
<sequence>MRTLTVPRVTVFIPVHNRQHYIASAVDSILAQTFEDFELLVVDDGSTDATLEVLSRYRDPRLRVECNSRNLGIPATRNRGLDLARGEYIALLDSDDKAWPNRLARQVEVLDRHPELVQIGSACDFMDANGRRLRKVRRQPLDPDEVDASLAFYCALTNRTIMARTAILREYRYNEDFPRCQDYELHQRLSRTQRMANLGDVLVCGREHDGRFTRQTDTLGRERKHEICRRALLELGIEPSEEDLDRHYALSRPQKLGTALNRDYLDWTEQWLAQLDAANRRTQRHVPEALLRVMTERWVQLCLHARRQLGPGAYLRLLRSPLARRLPAAGLRFLRTPRMNHLLRDHS</sequence>
<reference evidence="5 6" key="1">
    <citation type="submission" date="2020-12" db="EMBL/GenBank/DDBJ databases">
        <title>Genomic Analysis and Response surface optimization of nitrogen-fixing conditions for A. chroococcum strain HR1, Isolation from rhizosphere soil.</title>
        <authorList>
            <person name="Li J."/>
            <person name="Yang H."/>
            <person name="Liu H."/>
            <person name="Wang C."/>
            <person name="Tian Y."/>
            <person name="Lu X.Y."/>
        </authorList>
    </citation>
    <scope>NUCLEOTIDE SEQUENCE [LARGE SCALE GENOMIC DNA]</scope>
    <source>
        <strain evidence="5 6">HR1</strain>
    </source>
</reference>
<dbReference type="GO" id="GO:0016757">
    <property type="term" value="F:glycosyltransferase activity"/>
    <property type="evidence" value="ECO:0007669"/>
    <property type="project" value="UniProtKB-KW"/>
</dbReference>
<dbReference type="Gene3D" id="3.90.550.10">
    <property type="entry name" value="Spore Coat Polysaccharide Biosynthesis Protein SpsA, Chain A"/>
    <property type="match status" value="1"/>
</dbReference>
<organism evidence="5 6">
    <name type="scientific">Azotobacter chroococcum</name>
    <dbReference type="NCBI Taxonomy" id="353"/>
    <lineage>
        <taxon>Bacteria</taxon>
        <taxon>Pseudomonadati</taxon>
        <taxon>Pseudomonadota</taxon>
        <taxon>Gammaproteobacteria</taxon>
        <taxon>Pseudomonadales</taxon>
        <taxon>Pseudomonadaceae</taxon>
        <taxon>Azotobacter</taxon>
    </lineage>
</organism>